<dbReference type="PATRIC" id="fig|999408.3.peg.5005"/>
<name>A0A0E2H5F8_9FIRM</name>
<comment type="caution">
    <text evidence="2">The sequence shown here is derived from an EMBL/GenBank/DDBJ whole genome shotgun (WGS) entry which is preliminary data.</text>
</comment>
<dbReference type="Gene3D" id="1.10.10.10">
    <property type="entry name" value="Winged helix-like DNA-binding domain superfamily/Winged helix DNA-binding domain"/>
    <property type="match status" value="1"/>
</dbReference>
<reference evidence="2 3" key="1">
    <citation type="submission" date="2013-01" db="EMBL/GenBank/DDBJ databases">
        <title>The Genome Sequence of Clostridium clostridioforme 90A8.</title>
        <authorList>
            <consortium name="The Broad Institute Genome Sequencing Platform"/>
            <person name="Earl A."/>
            <person name="Ward D."/>
            <person name="Feldgarden M."/>
            <person name="Gevers D."/>
            <person name="Courvalin P."/>
            <person name="Lambert T."/>
            <person name="Walker B."/>
            <person name="Young S.K."/>
            <person name="Zeng Q."/>
            <person name="Gargeya S."/>
            <person name="Fitzgerald M."/>
            <person name="Haas B."/>
            <person name="Abouelleil A."/>
            <person name="Alvarado L."/>
            <person name="Arachchi H.M."/>
            <person name="Berlin A.M."/>
            <person name="Chapman S.B."/>
            <person name="Dewar J."/>
            <person name="Goldberg J."/>
            <person name="Griggs A."/>
            <person name="Gujja S."/>
            <person name="Hansen M."/>
            <person name="Howarth C."/>
            <person name="Imamovic A."/>
            <person name="Larimer J."/>
            <person name="McCowan C."/>
            <person name="Murphy C."/>
            <person name="Neiman D."/>
            <person name="Pearson M."/>
            <person name="Priest M."/>
            <person name="Roberts A."/>
            <person name="Saif S."/>
            <person name="Shea T."/>
            <person name="Sisk P."/>
            <person name="Sykes S."/>
            <person name="Wortman J."/>
            <person name="Nusbaum C."/>
            <person name="Birren B."/>
        </authorList>
    </citation>
    <scope>NUCLEOTIDE SEQUENCE [LARGE SCALE GENOMIC DNA]</scope>
    <source>
        <strain evidence="2 3">90A8</strain>
    </source>
</reference>
<proteinExistence type="predicted"/>
<dbReference type="GO" id="GO:0006352">
    <property type="term" value="P:DNA-templated transcription initiation"/>
    <property type="evidence" value="ECO:0007669"/>
    <property type="project" value="InterPro"/>
</dbReference>
<dbReference type="GO" id="GO:0003677">
    <property type="term" value="F:DNA binding"/>
    <property type="evidence" value="ECO:0007669"/>
    <property type="project" value="InterPro"/>
</dbReference>
<dbReference type="SUPFAM" id="SSF88659">
    <property type="entry name" value="Sigma3 and sigma4 domains of RNA polymerase sigma factors"/>
    <property type="match status" value="1"/>
</dbReference>
<dbReference type="Proteomes" id="UP000013085">
    <property type="component" value="Unassembled WGS sequence"/>
</dbReference>
<dbReference type="EMBL" id="AGYR01000055">
    <property type="protein sequence ID" value="ENZ09062.1"/>
    <property type="molecule type" value="Genomic_DNA"/>
</dbReference>
<gene>
    <name evidence="2" type="ORF">HMPREF1090_04656</name>
</gene>
<dbReference type="RefSeq" id="WP_002594284.1">
    <property type="nucleotide sequence ID" value="NZ_KB850986.1"/>
</dbReference>
<evidence type="ECO:0000313" key="2">
    <source>
        <dbReference type="EMBL" id="ENZ09062.1"/>
    </source>
</evidence>
<feature type="domain" description="RNA polymerase sigma factor 70 region 4 type 2" evidence="1">
    <location>
        <begin position="81"/>
        <end position="133"/>
    </location>
</feature>
<dbReference type="AlphaFoldDB" id="A0A0E2H5F8"/>
<organism evidence="2 3">
    <name type="scientific">[Clostridium] clostridioforme 90A8</name>
    <dbReference type="NCBI Taxonomy" id="999408"/>
    <lineage>
        <taxon>Bacteria</taxon>
        <taxon>Bacillati</taxon>
        <taxon>Bacillota</taxon>
        <taxon>Clostridia</taxon>
        <taxon>Lachnospirales</taxon>
        <taxon>Lachnospiraceae</taxon>
        <taxon>Enterocloster</taxon>
    </lineage>
</organism>
<dbReference type="InterPro" id="IPR013324">
    <property type="entry name" value="RNA_pol_sigma_r3/r4-like"/>
</dbReference>
<dbReference type="Pfam" id="PF08281">
    <property type="entry name" value="Sigma70_r4_2"/>
    <property type="match status" value="1"/>
</dbReference>
<accession>A0A0E2H5F8</accession>
<dbReference type="InterPro" id="IPR013249">
    <property type="entry name" value="RNA_pol_sigma70_r4_t2"/>
</dbReference>
<dbReference type="GO" id="GO:0016987">
    <property type="term" value="F:sigma factor activity"/>
    <property type="evidence" value="ECO:0007669"/>
    <property type="project" value="InterPro"/>
</dbReference>
<sequence>MPGKKPKERQRYMLRINDTLVEVTREVYLAWYQAGRKERYQVEKMQRHGVCSMEELQEKGYDCSFSVVSPEEIVIRLSEIQELEEALGYLTKEDAELITLLFFEEFTVKETAQYFGCCPKTIRNRRKKVLEKLKEQLENT</sequence>
<dbReference type="InterPro" id="IPR036388">
    <property type="entry name" value="WH-like_DNA-bd_sf"/>
</dbReference>
<evidence type="ECO:0000313" key="3">
    <source>
        <dbReference type="Proteomes" id="UP000013085"/>
    </source>
</evidence>
<evidence type="ECO:0000259" key="1">
    <source>
        <dbReference type="Pfam" id="PF08281"/>
    </source>
</evidence>
<dbReference type="HOGENOM" id="CLU_110616_2_1_9"/>
<protein>
    <submittedName>
        <fullName evidence="2">Sigma-70 family RNA polymerase sigma factor</fullName>
    </submittedName>
</protein>